<keyword evidence="2" id="KW-0732">Signal</keyword>
<dbReference type="InterPro" id="IPR036737">
    <property type="entry name" value="OmpA-like_sf"/>
</dbReference>
<feature type="region of interest" description="Disordered" evidence="1">
    <location>
        <begin position="403"/>
        <end position="424"/>
    </location>
</feature>
<dbReference type="EMBL" id="JBHSCZ010000001">
    <property type="protein sequence ID" value="MFC4262179.1"/>
    <property type="molecule type" value="Genomic_DNA"/>
</dbReference>
<accession>A0ABV8QQ11</accession>
<sequence>MVSKKLKLLVTLLMLVSVSAIAQTEGANNGYMNGGYSIYDSSVVPSKKMGQQNEFWNNNYSFPAKPRNMWEVGVSTGIFTVSGDVSSRPFTAPNFGIHVRKALGYLFSLRLQYVNGIGKGMNWKGSNNFYKNDPWRNAGYFAPLRTQAGPIVNANATTTTTGNADYVFYNYKTKVQDLSLQGIFTLNNVRFHKAKTGFNIYVGAGFGASLYETKVNALNDGNGGGNYATLFRNVFNKYAATGESFYKNRKDILKELKNGMDDTYESAGQNNINRSGTRPKLGSNTLKPSGTLIAGVAFKLGKRINLAIEERFTLIKDDLLDGQQYQENPVGDAAETRDFDSYNYASVGLNFNLGGKSVEPLYWLNPLDYAYSELNTPKHMKLPKPSYEDADGDGVVDQLDREPNTPAGCPVDTHGVTKDTDGDGVPDCKDKQLITPTECQPVDADGIGKCPEPACCKNAVVVPPVTCPSDYPSLTFKGNVQTLSNDAKAMLATVASKLKANPTCSITVNGYPEASKASQAVCNKRNEAIKNYLVEKEGISADRISTNCEVGDGTNKNTVDIKSN</sequence>
<feature type="chain" id="PRO_5046988961" evidence="2">
    <location>
        <begin position="23"/>
        <end position="564"/>
    </location>
</feature>
<gene>
    <name evidence="4" type="ORF">ACFOWM_04790</name>
</gene>
<dbReference type="SUPFAM" id="SSF103647">
    <property type="entry name" value="TSP type-3 repeat"/>
    <property type="match status" value="1"/>
</dbReference>
<dbReference type="Gene3D" id="4.10.1080.10">
    <property type="entry name" value="TSP type-3 repeat"/>
    <property type="match status" value="1"/>
</dbReference>
<evidence type="ECO:0000256" key="1">
    <source>
        <dbReference type="SAM" id="MobiDB-lite"/>
    </source>
</evidence>
<dbReference type="RefSeq" id="WP_379707540.1">
    <property type="nucleotide sequence ID" value="NZ_JBHSCZ010000001.1"/>
</dbReference>
<proteinExistence type="predicted"/>
<dbReference type="InterPro" id="IPR006665">
    <property type="entry name" value="OmpA-like"/>
</dbReference>
<evidence type="ECO:0000313" key="4">
    <source>
        <dbReference type="EMBL" id="MFC4262179.1"/>
    </source>
</evidence>
<dbReference type="InterPro" id="IPR028974">
    <property type="entry name" value="TSP_type-3_rpt"/>
</dbReference>
<comment type="caution">
    <text evidence="4">The sequence shown here is derived from an EMBL/GenBank/DDBJ whole genome shotgun (WGS) entry which is preliminary data.</text>
</comment>
<name>A0ABV8QQ11_9BACT</name>
<protein>
    <submittedName>
        <fullName evidence="4">OmpA family protein</fullName>
    </submittedName>
</protein>
<evidence type="ECO:0000256" key="2">
    <source>
        <dbReference type="SAM" id="SignalP"/>
    </source>
</evidence>
<dbReference type="Pfam" id="PF00691">
    <property type="entry name" value="OmpA"/>
    <property type="match status" value="1"/>
</dbReference>
<dbReference type="Proteomes" id="UP001595907">
    <property type="component" value="Unassembled WGS sequence"/>
</dbReference>
<evidence type="ECO:0000313" key="5">
    <source>
        <dbReference type="Proteomes" id="UP001595907"/>
    </source>
</evidence>
<organism evidence="4 5">
    <name type="scientific">Ferruginibacter yonginensis</name>
    <dbReference type="NCBI Taxonomy" id="1310416"/>
    <lineage>
        <taxon>Bacteria</taxon>
        <taxon>Pseudomonadati</taxon>
        <taxon>Bacteroidota</taxon>
        <taxon>Chitinophagia</taxon>
        <taxon>Chitinophagales</taxon>
        <taxon>Chitinophagaceae</taxon>
        <taxon>Ferruginibacter</taxon>
    </lineage>
</organism>
<feature type="compositionally biased region" description="Polar residues" evidence="1">
    <location>
        <begin position="266"/>
        <end position="284"/>
    </location>
</feature>
<feature type="compositionally biased region" description="Basic and acidic residues" evidence="1">
    <location>
        <begin position="415"/>
        <end position="424"/>
    </location>
</feature>
<dbReference type="SUPFAM" id="SSF103088">
    <property type="entry name" value="OmpA-like"/>
    <property type="match status" value="1"/>
</dbReference>
<feature type="region of interest" description="Disordered" evidence="1">
    <location>
        <begin position="265"/>
        <end position="284"/>
    </location>
</feature>
<feature type="signal peptide" evidence="2">
    <location>
        <begin position="1"/>
        <end position="22"/>
    </location>
</feature>
<feature type="domain" description="OmpA-like" evidence="3">
    <location>
        <begin position="475"/>
        <end position="557"/>
    </location>
</feature>
<dbReference type="Gene3D" id="3.30.1330.60">
    <property type="entry name" value="OmpA-like domain"/>
    <property type="match status" value="1"/>
</dbReference>
<evidence type="ECO:0000259" key="3">
    <source>
        <dbReference type="Pfam" id="PF00691"/>
    </source>
</evidence>
<keyword evidence="5" id="KW-1185">Reference proteome</keyword>
<reference evidence="5" key="1">
    <citation type="journal article" date="2019" name="Int. J. Syst. Evol. Microbiol.">
        <title>The Global Catalogue of Microorganisms (GCM) 10K type strain sequencing project: providing services to taxonomists for standard genome sequencing and annotation.</title>
        <authorList>
            <consortium name="The Broad Institute Genomics Platform"/>
            <consortium name="The Broad Institute Genome Sequencing Center for Infectious Disease"/>
            <person name="Wu L."/>
            <person name="Ma J."/>
        </authorList>
    </citation>
    <scope>NUCLEOTIDE SEQUENCE [LARGE SCALE GENOMIC DNA]</scope>
    <source>
        <strain evidence="5">CECT 8289</strain>
    </source>
</reference>